<dbReference type="PRINTS" id="PR00081">
    <property type="entry name" value="GDHRDH"/>
</dbReference>
<dbReference type="Proteomes" id="UP000240653">
    <property type="component" value="Unassembled WGS sequence"/>
</dbReference>
<organism evidence="1 2">
    <name type="scientific">Pseudaminobacter soli</name>
    <name type="common">ex Li et al. 2025</name>
    <dbReference type="NCBI Taxonomy" id="1295366"/>
    <lineage>
        <taxon>Bacteria</taxon>
        <taxon>Pseudomonadati</taxon>
        <taxon>Pseudomonadota</taxon>
        <taxon>Alphaproteobacteria</taxon>
        <taxon>Hyphomicrobiales</taxon>
        <taxon>Phyllobacteriaceae</taxon>
        <taxon>Pseudaminobacter</taxon>
    </lineage>
</organism>
<evidence type="ECO:0000313" key="1">
    <source>
        <dbReference type="EMBL" id="PSJ58995.1"/>
    </source>
</evidence>
<dbReference type="CDD" id="cd05325">
    <property type="entry name" value="carb_red_sniffer_like_SDR_c"/>
    <property type="match status" value="1"/>
</dbReference>
<dbReference type="EMBL" id="PXYL01000009">
    <property type="protein sequence ID" value="PSJ58995.1"/>
    <property type="molecule type" value="Genomic_DNA"/>
</dbReference>
<dbReference type="PANTHER" id="PTHR45458:SF1">
    <property type="entry name" value="SHORT CHAIN DEHYDROGENASE"/>
    <property type="match status" value="1"/>
</dbReference>
<gene>
    <name evidence="1" type="ORF">C7I85_18800</name>
</gene>
<name>A0A2P7S9L1_9HYPH</name>
<reference evidence="1 2" key="1">
    <citation type="submission" date="2018-03" db="EMBL/GenBank/DDBJ databases">
        <title>The draft genome of Mesorhizobium soli JCM 19897.</title>
        <authorList>
            <person name="Li L."/>
            <person name="Liu L."/>
            <person name="Liang L."/>
            <person name="Wang T."/>
            <person name="Zhang X."/>
        </authorList>
    </citation>
    <scope>NUCLEOTIDE SEQUENCE [LARGE SCALE GENOMIC DNA]</scope>
    <source>
        <strain evidence="1 2">JCM 19897</strain>
    </source>
</reference>
<dbReference type="InterPro" id="IPR052184">
    <property type="entry name" value="SDR_enzymes"/>
</dbReference>
<comment type="caution">
    <text evidence="1">The sequence shown here is derived from an EMBL/GenBank/DDBJ whole genome shotgun (WGS) entry which is preliminary data.</text>
</comment>
<evidence type="ECO:0000313" key="2">
    <source>
        <dbReference type="Proteomes" id="UP000240653"/>
    </source>
</evidence>
<dbReference type="InterPro" id="IPR002347">
    <property type="entry name" value="SDR_fam"/>
</dbReference>
<dbReference type="PANTHER" id="PTHR45458">
    <property type="entry name" value="SHORT-CHAIN DEHYDROGENASE/REDUCTASE SDR"/>
    <property type="match status" value="1"/>
</dbReference>
<dbReference type="Pfam" id="PF00106">
    <property type="entry name" value="adh_short"/>
    <property type="match status" value="1"/>
</dbReference>
<sequence>MLITGAGRGLGRELARQYLQLGWHVIACSRTQPSDGNEEGMEIQPLDVADPASISDLGARLAGRPLDVLINNAGVRSRVAGLDRFEPDEFLDVLATNTLGPVLMARAVRANLRLGRNRVVANIGSRAGSMAEGLLDDDDDDYAYRCSKAALNMATVQLAHDLETDSITVLSLHPGWVRTDMGGEEAILPIEDSARALRAIIAAAKPECSGSFRAFDGRQVAW</sequence>
<dbReference type="RefSeq" id="WP_106725529.1">
    <property type="nucleotide sequence ID" value="NZ_PXYL01000009.1"/>
</dbReference>
<dbReference type="Gene3D" id="3.40.50.720">
    <property type="entry name" value="NAD(P)-binding Rossmann-like Domain"/>
    <property type="match status" value="1"/>
</dbReference>
<dbReference type="SUPFAM" id="SSF51735">
    <property type="entry name" value="NAD(P)-binding Rossmann-fold domains"/>
    <property type="match status" value="1"/>
</dbReference>
<dbReference type="OrthoDB" id="9785826at2"/>
<accession>A0A2P7S9L1</accession>
<dbReference type="InterPro" id="IPR036291">
    <property type="entry name" value="NAD(P)-bd_dom_sf"/>
</dbReference>
<proteinExistence type="predicted"/>
<protein>
    <submittedName>
        <fullName evidence="1">Oxidoreductase</fullName>
    </submittedName>
</protein>
<keyword evidence="2" id="KW-1185">Reference proteome</keyword>
<dbReference type="GO" id="GO:0016616">
    <property type="term" value="F:oxidoreductase activity, acting on the CH-OH group of donors, NAD or NADP as acceptor"/>
    <property type="evidence" value="ECO:0007669"/>
    <property type="project" value="TreeGrafter"/>
</dbReference>
<dbReference type="AlphaFoldDB" id="A0A2P7S9L1"/>